<dbReference type="EMBL" id="JBHFEH010000014">
    <property type="protein sequence ID" value="KAL2054819.1"/>
    <property type="molecule type" value="Genomic_DNA"/>
</dbReference>
<keyword evidence="1" id="KW-0732">Signal</keyword>
<dbReference type="Proteomes" id="UP001590951">
    <property type="component" value="Unassembled WGS sequence"/>
</dbReference>
<evidence type="ECO:0000256" key="1">
    <source>
        <dbReference type="SAM" id="SignalP"/>
    </source>
</evidence>
<sequence>MKLTFAISATLIGFANAIALSKRSVDFVWGSEKVRGVNTGGWLVLEPWITPSIFQQLPGHETVDE</sequence>
<accession>A0ABR4BAD6</accession>
<comment type="caution">
    <text evidence="2">The sequence shown here is derived from an EMBL/GenBank/DDBJ whole genome shotgun (WGS) entry which is preliminary data.</text>
</comment>
<organism evidence="2 3">
    <name type="scientific">Lepraria finkii</name>
    <dbReference type="NCBI Taxonomy" id="1340010"/>
    <lineage>
        <taxon>Eukaryota</taxon>
        <taxon>Fungi</taxon>
        <taxon>Dikarya</taxon>
        <taxon>Ascomycota</taxon>
        <taxon>Pezizomycotina</taxon>
        <taxon>Lecanoromycetes</taxon>
        <taxon>OSLEUM clade</taxon>
        <taxon>Lecanoromycetidae</taxon>
        <taxon>Lecanorales</taxon>
        <taxon>Lecanorineae</taxon>
        <taxon>Stereocaulaceae</taxon>
        <taxon>Lepraria</taxon>
    </lineage>
</organism>
<feature type="signal peptide" evidence="1">
    <location>
        <begin position="1"/>
        <end position="17"/>
    </location>
</feature>
<feature type="chain" id="PRO_5045363920" evidence="1">
    <location>
        <begin position="18"/>
        <end position="65"/>
    </location>
</feature>
<keyword evidence="3" id="KW-1185">Reference proteome</keyword>
<protein>
    <submittedName>
        <fullName evidence="2">Uncharacterized protein</fullName>
    </submittedName>
</protein>
<proteinExistence type="predicted"/>
<reference evidence="2 3" key="1">
    <citation type="submission" date="2024-09" db="EMBL/GenBank/DDBJ databases">
        <title>Rethinking Asexuality: The Enigmatic Case of Functional Sexual Genes in Lepraria (Stereocaulaceae).</title>
        <authorList>
            <person name="Doellman M."/>
            <person name="Sun Y."/>
            <person name="Barcenas-Pena A."/>
            <person name="Lumbsch H.T."/>
            <person name="Grewe F."/>
        </authorList>
    </citation>
    <scope>NUCLEOTIDE SEQUENCE [LARGE SCALE GENOMIC DNA]</scope>
    <source>
        <strain evidence="2 3">Grewe 0041</strain>
    </source>
</reference>
<gene>
    <name evidence="2" type="ORF">ABVK25_005123</name>
</gene>
<dbReference type="Gene3D" id="3.20.20.80">
    <property type="entry name" value="Glycosidases"/>
    <property type="match status" value="1"/>
</dbReference>
<dbReference type="InterPro" id="IPR017853">
    <property type="entry name" value="GH"/>
</dbReference>
<dbReference type="SUPFAM" id="SSF51445">
    <property type="entry name" value="(Trans)glycosidases"/>
    <property type="match status" value="1"/>
</dbReference>
<name>A0ABR4BAD6_9LECA</name>
<evidence type="ECO:0000313" key="3">
    <source>
        <dbReference type="Proteomes" id="UP001590951"/>
    </source>
</evidence>
<evidence type="ECO:0000313" key="2">
    <source>
        <dbReference type="EMBL" id="KAL2054819.1"/>
    </source>
</evidence>